<dbReference type="Gene3D" id="1.10.10.2910">
    <property type="match status" value="1"/>
</dbReference>
<dbReference type="RefSeq" id="WP_136580182.1">
    <property type="nucleotide sequence ID" value="NZ_STFF01000010.1"/>
</dbReference>
<feature type="domain" description="IrrE N-terminal-like" evidence="2">
    <location>
        <begin position="282"/>
        <end position="399"/>
    </location>
</feature>
<dbReference type="AlphaFoldDB" id="A0A4S8HJH0"/>
<dbReference type="OrthoDB" id="9794834at2"/>
<dbReference type="GO" id="GO:0004519">
    <property type="term" value="F:endonuclease activity"/>
    <property type="evidence" value="ECO:0007669"/>
    <property type="project" value="InterPro"/>
</dbReference>
<name>A0A4S8HJH0_9BACT</name>
<dbReference type="EMBL" id="STFF01000010">
    <property type="protein sequence ID" value="THU32992.1"/>
    <property type="molecule type" value="Genomic_DNA"/>
</dbReference>
<dbReference type="Proteomes" id="UP000306918">
    <property type="component" value="Unassembled WGS sequence"/>
</dbReference>
<dbReference type="InterPro" id="IPR007560">
    <property type="entry name" value="Restrct_endonuc_IV_Mrr"/>
</dbReference>
<sequence>MSDSSTYSRGDSFEIKTFELFKKLLDNDDFYVSGKRSKIFRKKGYYSEKRKSEIIFDIAIETYLNNNSNYSLLTLIECKNYQSSVPVNDLEEFDSKIRQISEHNTKGILITNSTFQSGLYNFAQSAGIGLARVNGDDEFEWLVHRKANNDALLKKSDAIILLENDSDSRPNFLAMNGEFVLQTVTELLIQSQVIDFFTYKEKFINIPFITAQKIDNIVQKLEGYDVFNGKLLDEMKLCRFLETKYPVTFDFETTLPDNILGKITFSPLKIQVSKSLKPDINRWRFTLAHKIGHLILHSKLLQEKVTEKTDTDYSLSFKYAVSEATTKRLEYQANLFASHLLLPISTLIKEVATYFAKENIYKRALYWDNQPVNQNLVFNLLTRLSTLYGVSVEVVRIRLIALGLLIDNRYKSIKDVLKEMRYM</sequence>
<dbReference type="InterPro" id="IPR011856">
    <property type="entry name" value="tRNA_endonuc-like_dom_sf"/>
</dbReference>
<gene>
    <name evidence="3" type="ORF">FAM09_26475</name>
</gene>
<evidence type="ECO:0000259" key="1">
    <source>
        <dbReference type="Pfam" id="PF04471"/>
    </source>
</evidence>
<evidence type="ECO:0000313" key="4">
    <source>
        <dbReference type="Proteomes" id="UP000306918"/>
    </source>
</evidence>
<organism evidence="3 4">
    <name type="scientific">Niastella caeni</name>
    <dbReference type="NCBI Taxonomy" id="2569763"/>
    <lineage>
        <taxon>Bacteria</taxon>
        <taxon>Pseudomonadati</taxon>
        <taxon>Bacteroidota</taxon>
        <taxon>Chitinophagia</taxon>
        <taxon>Chitinophagales</taxon>
        <taxon>Chitinophagaceae</taxon>
        <taxon>Niastella</taxon>
    </lineage>
</organism>
<reference evidence="3 4" key="1">
    <citation type="submission" date="2019-04" db="EMBL/GenBank/DDBJ databases">
        <title>Niastella caeni sp. nov., isolated from activated sludge.</title>
        <authorList>
            <person name="Sheng M."/>
        </authorList>
    </citation>
    <scope>NUCLEOTIDE SEQUENCE [LARGE SCALE GENOMIC DNA]</scope>
    <source>
        <strain evidence="3 4">HX-2-15</strain>
    </source>
</reference>
<dbReference type="Pfam" id="PF06114">
    <property type="entry name" value="Peptidase_M78"/>
    <property type="match status" value="1"/>
</dbReference>
<evidence type="ECO:0000259" key="2">
    <source>
        <dbReference type="Pfam" id="PF06114"/>
    </source>
</evidence>
<protein>
    <submittedName>
        <fullName evidence="3">ImmA/IrrE family metallo-endopeptidase</fullName>
    </submittedName>
</protein>
<dbReference type="PANTHER" id="PTHR43236">
    <property type="entry name" value="ANTITOXIN HIGA1"/>
    <property type="match status" value="1"/>
</dbReference>
<keyword evidence="4" id="KW-1185">Reference proteome</keyword>
<dbReference type="InterPro" id="IPR010359">
    <property type="entry name" value="IrrE_HExxH"/>
</dbReference>
<dbReference type="PANTHER" id="PTHR43236:SF1">
    <property type="entry name" value="BLL7220 PROTEIN"/>
    <property type="match status" value="1"/>
</dbReference>
<feature type="domain" description="Restriction endonuclease type IV Mrr" evidence="1">
    <location>
        <begin position="38"/>
        <end position="130"/>
    </location>
</feature>
<dbReference type="GO" id="GO:0009307">
    <property type="term" value="P:DNA restriction-modification system"/>
    <property type="evidence" value="ECO:0007669"/>
    <property type="project" value="InterPro"/>
</dbReference>
<dbReference type="GO" id="GO:0003677">
    <property type="term" value="F:DNA binding"/>
    <property type="evidence" value="ECO:0007669"/>
    <property type="project" value="InterPro"/>
</dbReference>
<dbReference type="Pfam" id="PF04471">
    <property type="entry name" value="Mrr_cat"/>
    <property type="match status" value="1"/>
</dbReference>
<dbReference type="SUPFAM" id="SSF52980">
    <property type="entry name" value="Restriction endonuclease-like"/>
    <property type="match status" value="1"/>
</dbReference>
<evidence type="ECO:0000313" key="3">
    <source>
        <dbReference type="EMBL" id="THU32992.1"/>
    </source>
</evidence>
<dbReference type="Gene3D" id="3.40.1350.10">
    <property type="match status" value="1"/>
</dbReference>
<comment type="caution">
    <text evidence="3">The sequence shown here is derived from an EMBL/GenBank/DDBJ whole genome shotgun (WGS) entry which is preliminary data.</text>
</comment>
<accession>A0A4S8HJH0</accession>
<dbReference type="InterPro" id="IPR011335">
    <property type="entry name" value="Restrct_endonuc-II-like"/>
</dbReference>
<proteinExistence type="predicted"/>
<dbReference type="InterPro" id="IPR052345">
    <property type="entry name" value="Rad_response_metalloprotease"/>
</dbReference>